<dbReference type="Gene3D" id="3.40.50.720">
    <property type="entry name" value="NAD(P)-binding Rossmann-like Domain"/>
    <property type="match status" value="1"/>
</dbReference>
<dbReference type="InterPro" id="IPR051276">
    <property type="entry name" value="Saccharopine_DH-like_oxidrdct"/>
</dbReference>
<dbReference type="RefSeq" id="XP_056555722.1">
    <property type="nucleotide sequence ID" value="XM_056700309.1"/>
</dbReference>
<dbReference type="Pfam" id="PF03435">
    <property type="entry name" value="Sacchrp_dh_NADP"/>
    <property type="match status" value="1"/>
</dbReference>
<feature type="transmembrane region" description="Helical" evidence="2">
    <location>
        <begin position="287"/>
        <end position="309"/>
    </location>
</feature>
<comment type="caution">
    <text evidence="4">The sequence shown here is derived from an EMBL/GenBank/DDBJ whole genome shotgun (WGS) entry which is preliminary data.</text>
</comment>
<dbReference type="InterPro" id="IPR036291">
    <property type="entry name" value="NAD(P)-bd_dom_sf"/>
</dbReference>
<feature type="domain" description="Saccharopine dehydrogenase NADP binding" evidence="3">
    <location>
        <begin position="10"/>
        <end position="138"/>
    </location>
</feature>
<reference evidence="4" key="1">
    <citation type="submission" date="2022-11" db="EMBL/GenBank/DDBJ databases">
        <authorList>
            <person name="Petersen C."/>
        </authorList>
    </citation>
    <scope>NUCLEOTIDE SEQUENCE</scope>
    <source>
        <strain evidence="4">IBT 29864</strain>
    </source>
</reference>
<dbReference type="AlphaFoldDB" id="A0A9W9V713"/>
<gene>
    <name evidence="4" type="ORF">N7496_007380</name>
</gene>
<sequence length="423" mass="46483">MASTRQYDLVLLGPTGYTGRFCSEHIVKNLPTDLKWAIAGRSPQKIEPIAEELKKLNSDRIQPDVLAVQLNSTELNELAQKTRLIINCIGPYHLYSTPVVEACAAHGTHYVDATGETPWVKLIIDKYHEKAKSNGAIASIQKLASLIIPSVGVESAPADMLAWALVKHVREELACQTREIDCCIKEMKSSGPSGGTLNTVLSIFDWLPSSELTKSMTPFALAASPPPKDIPSESIINKLFGARWIRDLGTVTTSPSGMADITIVHRSSTLMPELYGKRFFFRQFLHVRNSLIGVVVHIGFLLGISLLMIPPVRALVRKFIFAPGQGPTLEASKNDRLEYHAVATADQEGPAPKRVFGKFTYHGTMYVLTGLLLAEAAMTILKEEEKVKKVSRGGIVTSATLGQDFVDRIENVGCHIDTKTFQY</sequence>
<comment type="similarity">
    <text evidence="1">Belongs to the saccharopine dehydrogenase family.</text>
</comment>
<protein>
    <recommendedName>
        <fullName evidence="3">Saccharopine dehydrogenase NADP binding domain-containing protein</fullName>
    </recommendedName>
</protein>
<dbReference type="GO" id="GO:0005886">
    <property type="term" value="C:plasma membrane"/>
    <property type="evidence" value="ECO:0007669"/>
    <property type="project" value="TreeGrafter"/>
</dbReference>
<dbReference type="GO" id="GO:0005739">
    <property type="term" value="C:mitochondrion"/>
    <property type="evidence" value="ECO:0007669"/>
    <property type="project" value="TreeGrafter"/>
</dbReference>
<dbReference type="PANTHER" id="PTHR12286:SF5">
    <property type="entry name" value="SACCHAROPINE DEHYDROGENASE-LIKE OXIDOREDUCTASE"/>
    <property type="match status" value="1"/>
</dbReference>
<dbReference type="GO" id="GO:0009247">
    <property type="term" value="P:glycolipid biosynthetic process"/>
    <property type="evidence" value="ECO:0007669"/>
    <property type="project" value="TreeGrafter"/>
</dbReference>
<keyword evidence="5" id="KW-1185">Reference proteome</keyword>
<keyword evidence="2" id="KW-1133">Transmembrane helix</keyword>
<accession>A0A9W9V713</accession>
<dbReference type="OrthoDB" id="10268090at2759"/>
<dbReference type="PANTHER" id="PTHR12286">
    <property type="entry name" value="SACCHAROPINE DEHYDROGENASE-LIKE OXIDOREDUCTASE"/>
    <property type="match status" value="1"/>
</dbReference>
<name>A0A9W9V713_9EURO</name>
<dbReference type="InterPro" id="IPR005097">
    <property type="entry name" value="Sacchrp_dh_NADP-bd"/>
</dbReference>
<evidence type="ECO:0000256" key="1">
    <source>
        <dbReference type="ARBA" id="ARBA00038048"/>
    </source>
</evidence>
<evidence type="ECO:0000259" key="3">
    <source>
        <dbReference type="Pfam" id="PF03435"/>
    </source>
</evidence>
<proteinExistence type="inferred from homology"/>
<dbReference type="GO" id="GO:0005811">
    <property type="term" value="C:lipid droplet"/>
    <property type="evidence" value="ECO:0007669"/>
    <property type="project" value="TreeGrafter"/>
</dbReference>
<dbReference type="Proteomes" id="UP001147782">
    <property type="component" value="Unassembled WGS sequence"/>
</dbReference>
<evidence type="ECO:0000313" key="4">
    <source>
        <dbReference type="EMBL" id="KAJ5371288.1"/>
    </source>
</evidence>
<keyword evidence="2" id="KW-0812">Transmembrane</keyword>
<keyword evidence="2" id="KW-0472">Membrane</keyword>
<evidence type="ECO:0000256" key="2">
    <source>
        <dbReference type="SAM" id="Phobius"/>
    </source>
</evidence>
<dbReference type="EMBL" id="JAPZBS010000005">
    <property type="protein sequence ID" value="KAJ5371288.1"/>
    <property type="molecule type" value="Genomic_DNA"/>
</dbReference>
<feature type="transmembrane region" description="Helical" evidence="2">
    <location>
        <begin position="359"/>
        <end position="381"/>
    </location>
</feature>
<dbReference type="GeneID" id="81439488"/>
<evidence type="ECO:0000313" key="5">
    <source>
        <dbReference type="Proteomes" id="UP001147782"/>
    </source>
</evidence>
<dbReference type="SUPFAM" id="SSF51735">
    <property type="entry name" value="NAD(P)-binding Rossmann-fold domains"/>
    <property type="match status" value="1"/>
</dbReference>
<reference evidence="4" key="2">
    <citation type="journal article" date="2023" name="IMA Fungus">
        <title>Comparative genomic study of the Penicillium genus elucidates a diverse pangenome and 15 lateral gene transfer events.</title>
        <authorList>
            <person name="Petersen C."/>
            <person name="Sorensen T."/>
            <person name="Nielsen M.R."/>
            <person name="Sondergaard T.E."/>
            <person name="Sorensen J.L."/>
            <person name="Fitzpatrick D.A."/>
            <person name="Frisvad J.C."/>
            <person name="Nielsen K.L."/>
        </authorList>
    </citation>
    <scope>NUCLEOTIDE SEQUENCE</scope>
    <source>
        <strain evidence="4">IBT 29864</strain>
    </source>
</reference>
<organism evidence="4 5">
    <name type="scientific">Penicillium cataractarum</name>
    <dbReference type="NCBI Taxonomy" id="2100454"/>
    <lineage>
        <taxon>Eukaryota</taxon>
        <taxon>Fungi</taxon>
        <taxon>Dikarya</taxon>
        <taxon>Ascomycota</taxon>
        <taxon>Pezizomycotina</taxon>
        <taxon>Eurotiomycetes</taxon>
        <taxon>Eurotiomycetidae</taxon>
        <taxon>Eurotiales</taxon>
        <taxon>Aspergillaceae</taxon>
        <taxon>Penicillium</taxon>
    </lineage>
</organism>